<protein>
    <recommendedName>
        <fullName evidence="4">Membrane-associated oxidoreductase</fullName>
    </recommendedName>
</protein>
<proteinExistence type="predicted"/>
<dbReference type="RefSeq" id="WP_382374574.1">
    <property type="nucleotide sequence ID" value="NZ_JBHRZI010000015.1"/>
</dbReference>
<organism evidence="2 3">
    <name type="scientific">Lentzea rhizosphaerae</name>
    <dbReference type="NCBI Taxonomy" id="2041025"/>
    <lineage>
        <taxon>Bacteria</taxon>
        <taxon>Bacillati</taxon>
        <taxon>Actinomycetota</taxon>
        <taxon>Actinomycetes</taxon>
        <taxon>Pseudonocardiales</taxon>
        <taxon>Pseudonocardiaceae</taxon>
        <taxon>Lentzea</taxon>
    </lineage>
</organism>
<keyword evidence="1" id="KW-0472">Membrane</keyword>
<gene>
    <name evidence="2" type="ORF">ACFOWZ_20090</name>
</gene>
<evidence type="ECO:0008006" key="4">
    <source>
        <dbReference type="Google" id="ProtNLM"/>
    </source>
</evidence>
<keyword evidence="1" id="KW-0812">Transmembrane</keyword>
<evidence type="ECO:0000313" key="3">
    <source>
        <dbReference type="Proteomes" id="UP001595690"/>
    </source>
</evidence>
<comment type="caution">
    <text evidence="2">The sequence shown here is derived from an EMBL/GenBank/DDBJ whole genome shotgun (WGS) entry which is preliminary data.</text>
</comment>
<dbReference type="EMBL" id="JBHRZI010000015">
    <property type="protein sequence ID" value="MFC3893782.1"/>
    <property type="molecule type" value="Genomic_DNA"/>
</dbReference>
<sequence length="615" mass="66004">MIESEQQLIEAAKNGDRFTGTTPDQVVRAEQLRELLLGHHGDLHPRGLRLEGVRIEGTLDLDSAKVVVGMLFTDCVFDGPILAYDAEIPHLMIIGGQLAGLYAGAARVRRELYLREGVKFAGGDDAVIRLHAAHIGGDLDLEGVEVTCTTGSAVKADSLRVDGSMFVRGGARITGHSELGAINMIGAHIGGKLELNDVQVRNNAGPAWDCEDVRVDGAVSARDNARFAGHGRFGGINLLNARISKYFSLYRGVEVTNSDGPALYLNGIDVTGSVFFRDGIELSGEGPRGAIDLIGAALHQEIEFKDVRITNTTGPALCMVRARVEVGVYLEKRVEFSGNDASGTVLLRDTHVGGAFGIRSADADVRIATGSGLVLDLRNTSVGTTVHLPPGLVCPENGISTTCENKRLVRLDEFTYGNLGEGTDWRQWLHLIRCHTPAYHASAYQRLAAVERAAGHDGTVRRILMAQQTDLRRRNPDALSNRLTRLFHWLWGVLAGYGYQARRTALALVLVLATAGVLGWWAGQVTTRPGHLAAERVTSSTSAAGIPCSTVELVGLGLDRGLPLAMTGMRTRCDLDTGTGWGQAFTAAVWLVQLAVWGLATLALAGYTNLVRKPS</sequence>
<feature type="transmembrane region" description="Helical" evidence="1">
    <location>
        <begin position="584"/>
        <end position="607"/>
    </location>
</feature>
<dbReference type="Proteomes" id="UP001595690">
    <property type="component" value="Unassembled WGS sequence"/>
</dbReference>
<reference evidence="3" key="1">
    <citation type="journal article" date="2019" name="Int. J. Syst. Evol. Microbiol.">
        <title>The Global Catalogue of Microorganisms (GCM) 10K type strain sequencing project: providing services to taxonomists for standard genome sequencing and annotation.</title>
        <authorList>
            <consortium name="The Broad Institute Genomics Platform"/>
            <consortium name="The Broad Institute Genome Sequencing Center for Infectious Disease"/>
            <person name="Wu L."/>
            <person name="Ma J."/>
        </authorList>
    </citation>
    <scope>NUCLEOTIDE SEQUENCE [LARGE SCALE GENOMIC DNA]</scope>
    <source>
        <strain evidence="3">CGMCC 4.7405</strain>
    </source>
</reference>
<keyword evidence="1" id="KW-1133">Transmembrane helix</keyword>
<accession>A0ABV8BWA0</accession>
<evidence type="ECO:0000256" key="1">
    <source>
        <dbReference type="SAM" id="Phobius"/>
    </source>
</evidence>
<keyword evidence="3" id="KW-1185">Reference proteome</keyword>
<evidence type="ECO:0000313" key="2">
    <source>
        <dbReference type="EMBL" id="MFC3893782.1"/>
    </source>
</evidence>
<name>A0ABV8BWA0_9PSEU</name>